<accession>K0SCR4</accession>
<dbReference type="AlphaFoldDB" id="K0SCR4"/>
<comment type="caution">
    <text evidence="1">The sequence shown here is derived from an EMBL/GenBank/DDBJ whole genome shotgun (WGS) entry which is preliminary data.</text>
</comment>
<dbReference type="Proteomes" id="UP000266841">
    <property type="component" value="Unassembled WGS sequence"/>
</dbReference>
<gene>
    <name evidence="1" type="ORF">THAOC_16692</name>
</gene>
<dbReference type="EMBL" id="AGNL01018690">
    <property type="protein sequence ID" value="EJK62684.1"/>
    <property type="molecule type" value="Genomic_DNA"/>
</dbReference>
<organism evidence="1 2">
    <name type="scientific">Thalassiosira oceanica</name>
    <name type="common">Marine diatom</name>
    <dbReference type="NCBI Taxonomy" id="159749"/>
    <lineage>
        <taxon>Eukaryota</taxon>
        <taxon>Sar</taxon>
        <taxon>Stramenopiles</taxon>
        <taxon>Ochrophyta</taxon>
        <taxon>Bacillariophyta</taxon>
        <taxon>Coscinodiscophyceae</taxon>
        <taxon>Thalassiosirophycidae</taxon>
        <taxon>Thalassiosirales</taxon>
        <taxon>Thalassiosiraceae</taxon>
        <taxon>Thalassiosira</taxon>
    </lineage>
</organism>
<reference evidence="1 2" key="1">
    <citation type="journal article" date="2012" name="Genome Biol.">
        <title>Genome and low-iron response of an oceanic diatom adapted to chronic iron limitation.</title>
        <authorList>
            <person name="Lommer M."/>
            <person name="Specht M."/>
            <person name="Roy A.S."/>
            <person name="Kraemer L."/>
            <person name="Andreson R."/>
            <person name="Gutowska M.A."/>
            <person name="Wolf J."/>
            <person name="Bergner S.V."/>
            <person name="Schilhabel M.B."/>
            <person name="Klostermeier U.C."/>
            <person name="Beiko R.G."/>
            <person name="Rosenstiel P."/>
            <person name="Hippler M."/>
            <person name="Laroche J."/>
        </authorList>
    </citation>
    <scope>NUCLEOTIDE SEQUENCE [LARGE SCALE GENOMIC DNA]</scope>
    <source>
        <strain evidence="1 2">CCMP1005</strain>
    </source>
</reference>
<evidence type="ECO:0000313" key="2">
    <source>
        <dbReference type="Proteomes" id="UP000266841"/>
    </source>
</evidence>
<sequence length="427" mass="48252">MNGDELGPSESKLRELQWAGTEICLVYVLDGDYDPNTVTLEKLQGRDRVLPGLVRGIMDGYESHKSSNDNDVFVGYDTFTCIESDEIDVCKWSPLERNDVGYRRLKETDDNEMFIGGILNEGGLRSMFVGRSPDESNLNSCTFYRSAIVICPPANAIKLDDAGPIMHCNRSWWVLREGCRAAPVLLQGSVKDQIAYHVMKQIRERTTKEHLISRGTYSLYRSQLEIALDILIDAGSWDWVLEFISTLANAVKDWPNNEKEFSDFISEAMICLHSDLPSWKKDELCRLAKERLSHLAIETRNGQPTMTHCQKGAVFNKDAKFSTQVEVFLRGDIEEANFSPFGGKDEARKWVEAHFSWHTFEGSWSGNSLEGEKAEIEGKYKASGTVNKAGTSVRLKKSSSRVLEEKVKIYQVQIASLDRLTPVFGEH</sequence>
<name>K0SCR4_THAOC</name>
<keyword evidence="2" id="KW-1185">Reference proteome</keyword>
<protein>
    <submittedName>
        <fullName evidence="1">Uncharacterized protein</fullName>
    </submittedName>
</protein>
<proteinExistence type="predicted"/>
<evidence type="ECO:0000313" key="1">
    <source>
        <dbReference type="EMBL" id="EJK62684.1"/>
    </source>
</evidence>